<reference evidence="2" key="2">
    <citation type="submission" date="2023-06" db="EMBL/GenBank/DDBJ databases">
        <authorList>
            <consortium name="Clinical and Environmental Microbiology Branch: Whole genome sequencing antimicrobial resistance pathogens in the healthcare setting"/>
        </authorList>
    </citation>
    <scope>NUCLEOTIDE SEQUENCE</scope>
    <source>
        <strain evidence="2">Microbial</strain>
    </source>
</reference>
<dbReference type="Gene3D" id="1.20.120.600">
    <property type="entry name" value="Crystal structure from the mobile metagenome of halifax harbour sewage outfall"/>
    <property type="match status" value="1"/>
</dbReference>
<proteinExistence type="predicted"/>
<evidence type="ECO:0000313" key="4">
    <source>
        <dbReference type="Proteomes" id="UP001171165"/>
    </source>
</evidence>
<organism evidence="2 4">
    <name type="scientific">Proteus mirabilis</name>
    <dbReference type="NCBI Taxonomy" id="584"/>
    <lineage>
        <taxon>Bacteria</taxon>
        <taxon>Pseudomonadati</taxon>
        <taxon>Pseudomonadota</taxon>
        <taxon>Gammaproteobacteria</taxon>
        <taxon>Enterobacterales</taxon>
        <taxon>Morganellaceae</taxon>
        <taxon>Proteus</taxon>
    </lineage>
</organism>
<dbReference type="Proteomes" id="UP001171165">
    <property type="component" value="Unassembled WGS sequence"/>
</dbReference>
<dbReference type="RefSeq" id="WP_036971541.1">
    <property type="nucleotide sequence ID" value="NZ_BGKV01000007.1"/>
</dbReference>
<dbReference type="Proteomes" id="UP000195540">
    <property type="component" value="Chromosome"/>
</dbReference>
<evidence type="ECO:0000313" key="1">
    <source>
        <dbReference type="EMBL" id="ARX34763.1"/>
    </source>
</evidence>
<dbReference type="AlphaFoldDB" id="A0AAN3YXR0"/>
<name>A0AAN3YXR0_PROMI</name>
<evidence type="ECO:0000313" key="2">
    <source>
        <dbReference type="EMBL" id="EKW9777722.1"/>
    </source>
</evidence>
<protein>
    <submittedName>
        <fullName evidence="2">Uncharacterized protein</fullName>
    </submittedName>
</protein>
<sequence length="116" mass="13645">MKLTPELLRDGCQWLARELTRLEQLNQPLSINDFFSWSSNEAFIKTIFTRYREFIKGLYILDHESEYYCVELTEYMENALARHENVITPEVYGVVDNAYLLAINVVFSIAREADDL</sequence>
<dbReference type="EMBL" id="ABKSPD020000017">
    <property type="protein sequence ID" value="EKW9777722.1"/>
    <property type="molecule type" value="Genomic_DNA"/>
</dbReference>
<dbReference type="EMBL" id="CP021694">
    <property type="protein sequence ID" value="ARX34763.1"/>
    <property type="molecule type" value="Genomic_DNA"/>
</dbReference>
<dbReference type="CDD" id="cd12842">
    <property type="entry name" value="IGCP_Hfx_cass2"/>
    <property type="match status" value="1"/>
</dbReference>
<reference evidence="1 3" key="1">
    <citation type="submission" date="2017-05" db="EMBL/GenBank/DDBJ databases">
        <title>Whole genome sequencing of Proteus mirabilis AR_0155.</title>
        <authorList>
            <person name="Conlan S."/>
            <person name="Thomas P.J."/>
            <person name="Mullikin J."/>
            <person name="Frank K.M."/>
            <person name="Segre J.A."/>
        </authorList>
    </citation>
    <scope>NUCLEOTIDE SEQUENCE [LARGE SCALE GENOMIC DNA]</scope>
    <source>
        <strain evidence="1 3">AR_0155</strain>
    </source>
</reference>
<gene>
    <name evidence="1" type="ORF">AM402_11630</name>
    <name evidence="2" type="ORF">PW210_003596</name>
</gene>
<accession>A0AAN3YXR0</accession>
<evidence type="ECO:0000313" key="3">
    <source>
        <dbReference type="Proteomes" id="UP000195540"/>
    </source>
</evidence>